<evidence type="ECO:0000313" key="2">
    <source>
        <dbReference type="Proteomes" id="UP000031668"/>
    </source>
</evidence>
<keyword evidence="2" id="KW-1185">Reference proteome</keyword>
<accession>A0A0C2JUS6</accession>
<protein>
    <submittedName>
        <fullName evidence="1">Uncharacterized protein</fullName>
    </submittedName>
</protein>
<evidence type="ECO:0000313" key="1">
    <source>
        <dbReference type="EMBL" id="KII73148.1"/>
    </source>
</evidence>
<gene>
    <name evidence="1" type="ORF">RF11_13299</name>
</gene>
<organism evidence="1 2">
    <name type="scientific">Thelohanellus kitauei</name>
    <name type="common">Myxosporean</name>
    <dbReference type="NCBI Taxonomy" id="669202"/>
    <lineage>
        <taxon>Eukaryota</taxon>
        <taxon>Metazoa</taxon>
        <taxon>Cnidaria</taxon>
        <taxon>Myxozoa</taxon>
        <taxon>Myxosporea</taxon>
        <taxon>Bivalvulida</taxon>
        <taxon>Platysporina</taxon>
        <taxon>Myxobolidae</taxon>
        <taxon>Thelohanellus</taxon>
    </lineage>
</organism>
<name>A0A0C2JUS6_THEKT</name>
<comment type="caution">
    <text evidence="1">The sequence shown here is derived from an EMBL/GenBank/DDBJ whole genome shotgun (WGS) entry which is preliminary data.</text>
</comment>
<proteinExistence type="predicted"/>
<dbReference type="OrthoDB" id="5632at2759"/>
<sequence length="130" mass="15559">MDYNENAPFLQTKKCKKTRTRSQEYRRPWEIGPREREHILQLYSHYALDENKKRVRIIYQPYVSEPIVFKGYRFIITERPTLGNLSEFIDELLNKRVNYVVRCSAPSFNPKILDQLGIKTILTIYESIIC</sequence>
<reference evidence="1 2" key="1">
    <citation type="journal article" date="2014" name="Genome Biol. Evol.">
        <title>The genome of the myxosporean Thelohanellus kitauei shows adaptations to nutrient acquisition within its fish host.</title>
        <authorList>
            <person name="Yang Y."/>
            <person name="Xiong J."/>
            <person name="Zhou Z."/>
            <person name="Huo F."/>
            <person name="Miao W."/>
            <person name="Ran C."/>
            <person name="Liu Y."/>
            <person name="Zhang J."/>
            <person name="Feng J."/>
            <person name="Wang M."/>
            <person name="Wang M."/>
            <person name="Wang L."/>
            <person name="Yao B."/>
        </authorList>
    </citation>
    <scope>NUCLEOTIDE SEQUENCE [LARGE SCALE GENOMIC DNA]</scope>
    <source>
        <strain evidence="1">Wuqing</strain>
    </source>
</reference>
<dbReference type="AlphaFoldDB" id="A0A0C2JUS6"/>
<dbReference type="Proteomes" id="UP000031668">
    <property type="component" value="Unassembled WGS sequence"/>
</dbReference>
<dbReference type="EMBL" id="JWZT01000964">
    <property type="protein sequence ID" value="KII73148.1"/>
    <property type="molecule type" value="Genomic_DNA"/>
</dbReference>